<evidence type="ECO:0000313" key="1">
    <source>
        <dbReference type="EMBL" id="EET03808.1"/>
    </source>
</evidence>
<sequence>MGGDRRSFSIKTIFIRFEKLNCKASLFEFNGRYHFQRIEILPESFSLNEQWANGR</sequence>
<dbReference type="AlphaFoldDB" id="A0A0E1VSE9"/>
<accession>A0A0E1VSE9</accession>
<organism evidence="1">
    <name type="scientific">Burkholderia pseudomallei 1710a</name>
    <dbReference type="NCBI Taxonomy" id="320371"/>
    <lineage>
        <taxon>Bacteria</taxon>
        <taxon>Pseudomonadati</taxon>
        <taxon>Pseudomonadota</taxon>
        <taxon>Betaproteobacteria</taxon>
        <taxon>Burkholderiales</taxon>
        <taxon>Burkholderiaceae</taxon>
        <taxon>Burkholderia</taxon>
        <taxon>pseudomallei group</taxon>
    </lineage>
</organism>
<gene>
    <name evidence="1" type="ORF">BURPS1710A_A3070</name>
</gene>
<protein>
    <submittedName>
        <fullName evidence="1">Uncharacterized protein</fullName>
    </submittedName>
</protein>
<dbReference type="HOGENOM" id="CLU_3023196_0_0_4"/>
<dbReference type="EMBL" id="CM000833">
    <property type="protein sequence ID" value="EET03808.1"/>
    <property type="molecule type" value="Genomic_DNA"/>
</dbReference>
<name>A0A0E1VSE9_BURPE</name>
<reference evidence="1" key="1">
    <citation type="submission" date="2009-05" db="EMBL/GenBank/DDBJ databases">
        <authorList>
            <person name="Harkins D.M."/>
            <person name="DeShazer D."/>
            <person name="Woods D.E."/>
            <person name="Brinkac L.M."/>
            <person name="Brown K.A."/>
            <person name="Hung G.C."/>
            <person name="Tuanyok A."/>
            <person name="Zhang B."/>
            <person name="Nierman W.C."/>
        </authorList>
    </citation>
    <scope>NUCLEOTIDE SEQUENCE [LARGE SCALE GENOMIC DNA]</scope>
    <source>
        <strain evidence="1">1710a</strain>
    </source>
</reference>
<dbReference type="Proteomes" id="UP000001812">
    <property type="component" value="Chromosome II"/>
</dbReference>
<proteinExistence type="predicted"/>